<name>A0A0A9AMC2_ARUDO</name>
<protein>
    <submittedName>
        <fullName evidence="1">Uncharacterized protein</fullName>
    </submittedName>
</protein>
<accession>A0A0A9AMC2</accession>
<dbReference type="EMBL" id="GBRH01245026">
    <property type="protein sequence ID" value="JAD52869.1"/>
    <property type="molecule type" value="Transcribed_RNA"/>
</dbReference>
<sequence>MFRLTILSHNSSPLITADALMQFIPSNS</sequence>
<evidence type="ECO:0000313" key="1">
    <source>
        <dbReference type="EMBL" id="JAD52869.1"/>
    </source>
</evidence>
<dbReference type="AlphaFoldDB" id="A0A0A9AMC2"/>
<reference evidence="1" key="1">
    <citation type="submission" date="2014-09" db="EMBL/GenBank/DDBJ databases">
        <authorList>
            <person name="Magalhaes I.L.F."/>
            <person name="Oliveira U."/>
            <person name="Santos F.R."/>
            <person name="Vidigal T.H.D.A."/>
            <person name="Brescovit A.D."/>
            <person name="Santos A.J."/>
        </authorList>
    </citation>
    <scope>NUCLEOTIDE SEQUENCE</scope>
    <source>
        <tissue evidence="1">Shoot tissue taken approximately 20 cm above the soil surface</tissue>
    </source>
</reference>
<proteinExistence type="predicted"/>
<reference evidence="1" key="2">
    <citation type="journal article" date="2015" name="Data Brief">
        <title>Shoot transcriptome of the giant reed, Arundo donax.</title>
        <authorList>
            <person name="Barrero R.A."/>
            <person name="Guerrero F.D."/>
            <person name="Moolhuijzen P."/>
            <person name="Goolsby J.A."/>
            <person name="Tidwell J."/>
            <person name="Bellgard S.E."/>
            <person name="Bellgard M.I."/>
        </authorList>
    </citation>
    <scope>NUCLEOTIDE SEQUENCE</scope>
    <source>
        <tissue evidence="1">Shoot tissue taken approximately 20 cm above the soil surface</tissue>
    </source>
</reference>
<organism evidence="1">
    <name type="scientific">Arundo donax</name>
    <name type="common">Giant reed</name>
    <name type="synonym">Donax arundinaceus</name>
    <dbReference type="NCBI Taxonomy" id="35708"/>
    <lineage>
        <taxon>Eukaryota</taxon>
        <taxon>Viridiplantae</taxon>
        <taxon>Streptophyta</taxon>
        <taxon>Embryophyta</taxon>
        <taxon>Tracheophyta</taxon>
        <taxon>Spermatophyta</taxon>
        <taxon>Magnoliopsida</taxon>
        <taxon>Liliopsida</taxon>
        <taxon>Poales</taxon>
        <taxon>Poaceae</taxon>
        <taxon>PACMAD clade</taxon>
        <taxon>Arundinoideae</taxon>
        <taxon>Arundineae</taxon>
        <taxon>Arundo</taxon>
    </lineage>
</organism>